<evidence type="ECO:0000313" key="2">
    <source>
        <dbReference type="Proteomes" id="UP001603857"/>
    </source>
</evidence>
<organism evidence="1 2">
    <name type="scientific">Flemingia macrophylla</name>
    <dbReference type="NCBI Taxonomy" id="520843"/>
    <lineage>
        <taxon>Eukaryota</taxon>
        <taxon>Viridiplantae</taxon>
        <taxon>Streptophyta</taxon>
        <taxon>Embryophyta</taxon>
        <taxon>Tracheophyta</taxon>
        <taxon>Spermatophyta</taxon>
        <taxon>Magnoliopsida</taxon>
        <taxon>eudicotyledons</taxon>
        <taxon>Gunneridae</taxon>
        <taxon>Pentapetalae</taxon>
        <taxon>rosids</taxon>
        <taxon>fabids</taxon>
        <taxon>Fabales</taxon>
        <taxon>Fabaceae</taxon>
        <taxon>Papilionoideae</taxon>
        <taxon>50 kb inversion clade</taxon>
        <taxon>NPAAA clade</taxon>
        <taxon>indigoferoid/millettioid clade</taxon>
        <taxon>Phaseoleae</taxon>
        <taxon>Flemingia</taxon>
    </lineage>
</organism>
<proteinExistence type="predicted"/>
<dbReference type="EMBL" id="JBGMDY010000004">
    <property type="protein sequence ID" value="KAL2337021.1"/>
    <property type="molecule type" value="Genomic_DNA"/>
</dbReference>
<accession>A0ABD1MMU9</accession>
<sequence>MISNQDFIAVFARVSDAFCKTIATMPHQYRELPQGVHCRKGIQVLTKFSVARVHLVYALCDCAKQSDQISVTDFSIFHQNTIVHKQLNILQRTHQASKKQSIRSEFPVDVNSALFPCNEIPQIDLSCFNYMQWWDFKHPFGKFYVKSKPVNQLGVPLHFPNCYPSSSKPCGTTLQFLLRMFHLLPLINN</sequence>
<gene>
    <name evidence="1" type="ORF">Fmac_011467</name>
</gene>
<reference evidence="1 2" key="1">
    <citation type="submission" date="2024-08" db="EMBL/GenBank/DDBJ databases">
        <title>Insights into the chromosomal genome structure of Flemingia macrophylla.</title>
        <authorList>
            <person name="Ding Y."/>
            <person name="Zhao Y."/>
            <person name="Bi W."/>
            <person name="Wu M."/>
            <person name="Zhao G."/>
            <person name="Gong Y."/>
            <person name="Li W."/>
            <person name="Zhang P."/>
        </authorList>
    </citation>
    <scope>NUCLEOTIDE SEQUENCE [LARGE SCALE GENOMIC DNA]</scope>
    <source>
        <strain evidence="1">DYQJB</strain>
        <tissue evidence="1">Leaf</tissue>
    </source>
</reference>
<keyword evidence="2" id="KW-1185">Reference proteome</keyword>
<evidence type="ECO:0000313" key="1">
    <source>
        <dbReference type="EMBL" id="KAL2337021.1"/>
    </source>
</evidence>
<dbReference type="AlphaFoldDB" id="A0ABD1MMU9"/>
<dbReference type="Proteomes" id="UP001603857">
    <property type="component" value="Unassembled WGS sequence"/>
</dbReference>
<protein>
    <submittedName>
        <fullName evidence="1">Uncharacterized protein</fullName>
    </submittedName>
</protein>
<comment type="caution">
    <text evidence="1">The sequence shown here is derived from an EMBL/GenBank/DDBJ whole genome shotgun (WGS) entry which is preliminary data.</text>
</comment>
<name>A0ABD1MMU9_9FABA</name>